<reference evidence="1 2" key="1">
    <citation type="submission" date="2023-02" db="EMBL/GenBank/DDBJ databases">
        <title>LHISI_Scaffold_Assembly.</title>
        <authorList>
            <person name="Stuart O.P."/>
            <person name="Cleave R."/>
            <person name="Magrath M.J.L."/>
            <person name="Mikheyev A.S."/>
        </authorList>
    </citation>
    <scope>NUCLEOTIDE SEQUENCE [LARGE SCALE GENOMIC DNA]</scope>
    <source>
        <strain evidence="1">Daus_M_001</strain>
        <tissue evidence="1">Leg muscle</tissue>
    </source>
</reference>
<evidence type="ECO:0000313" key="2">
    <source>
        <dbReference type="Proteomes" id="UP001159363"/>
    </source>
</evidence>
<dbReference type="CDD" id="cd09272">
    <property type="entry name" value="RNase_HI_RT_Ty1"/>
    <property type="match status" value="1"/>
</dbReference>
<keyword evidence="2" id="KW-1185">Reference proteome</keyword>
<comment type="caution">
    <text evidence="1">The sequence shown here is derived from an EMBL/GenBank/DDBJ whole genome shotgun (WGS) entry which is preliminary data.</text>
</comment>
<organism evidence="1 2">
    <name type="scientific">Dryococelus australis</name>
    <dbReference type="NCBI Taxonomy" id="614101"/>
    <lineage>
        <taxon>Eukaryota</taxon>
        <taxon>Metazoa</taxon>
        <taxon>Ecdysozoa</taxon>
        <taxon>Arthropoda</taxon>
        <taxon>Hexapoda</taxon>
        <taxon>Insecta</taxon>
        <taxon>Pterygota</taxon>
        <taxon>Neoptera</taxon>
        <taxon>Polyneoptera</taxon>
        <taxon>Phasmatodea</taxon>
        <taxon>Verophasmatodea</taxon>
        <taxon>Anareolatae</taxon>
        <taxon>Phasmatidae</taxon>
        <taxon>Eurycanthinae</taxon>
        <taxon>Dryococelus</taxon>
    </lineage>
</organism>
<accession>A0ABQ9GRT0</accession>
<protein>
    <submittedName>
        <fullName evidence="1">Uncharacterized protein</fullName>
    </submittedName>
</protein>
<sequence length="160" mass="18045">MDCTKPTTTPSISGTGNSEDCNRMEGVNFPYRETIGSLLYLSNRSRLDITNTVKITQRKAENPTVLDIKKIKLIRRYLQGKYSTDLNTSLFDAYSDTDYAGDETSHRSTSRYVILYMGSPVAWSTRKQPIISLSTAESEFIAASECVTEVLFLKSLYKEL</sequence>
<name>A0ABQ9GRT0_9NEOP</name>
<evidence type="ECO:0000313" key="1">
    <source>
        <dbReference type="EMBL" id="KAJ8874710.1"/>
    </source>
</evidence>
<dbReference type="EMBL" id="JARBHB010000010">
    <property type="protein sequence ID" value="KAJ8874710.1"/>
    <property type="molecule type" value="Genomic_DNA"/>
</dbReference>
<dbReference type="Proteomes" id="UP001159363">
    <property type="component" value="Chromosome 9"/>
</dbReference>
<dbReference type="PANTHER" id="PTHR11439:SF517">
    <property type="entry name" value="CYSTEINE-RICH RLK (RECEPTOR-LIKE PROTEIN KINASE) 8"/>
    <property type="match status" value="1"/>
</dbReference>
<gene>
    <name evidence="1" type="ORF">PR048_025576</name>
</gene>
<proteinExistence type="predicted"/>
<dbReference type="PANTHER" id="PTHR11439">
    <property type="entry name" value="GAG-POL-RELATED RETROTRANSPOSON"/>
    <property type="match status" value="1"/>
</dbReference>